<feature type="domain" description="NAD-dependent epimerase/dehydratase" evidence="2">
    <location>
        <begin position="6"/>
        <end position="235"/>
    </location>
</feature>
<dbReference type="PROSITE" id="PS51257">
    <property type="entry name" value="PROKAR_LIPOPROTEIN"/>
    <property type="match status" value="1"/>
</dbReference>
<dbReference type="STRING" id="94869.SAMN04488529_10133"/>
<dbReference type="OrthoDB" id="142826at2"/>
<evidence type="ECO:0000313" key="4">
    <source>
        <dbReference type="Proteomes" id="UP000198597"/>
    </source>
</evidence>
<dbReference type="AlphaFoldDB" id="A0A1H0L9Y6"/>
<evidence type="ECO:0000313" key="3">
    <source>
        <dbReference type="EMBL" id="SDO64876.1"/>
    </source>
</evidence>
<proteinExistence type="inferred from homology"/>
<accession>A0A1H0L9Y6</accession>
<keyword evidence="4" id="KW-1185">Reference proteome</keyword>
<dbReference type="PANTHER" id="PTHR43000">
    <property type="entry name" value="DTDP-D-GLUCOSE 4,6-DEHYDRATASE-RELATED"/>
    <property type="match status" value="1"/>
</dbReference>
<dbReference type="Proteomes" id="UP000198597">
    <property type="component" value="Unassembled WGS sequence"/>
</dbReference>
<protein>
    <submittedName>
        <fullName evidence="3">Nucleoside-diphosphate-sugar epimerase</fullName>
    </submittedName>
</protein>
<evidence type="ECO:0000256" key="1">
    <source>
        <dbReference type="ARBA" id="ARBA00007637"/>
    </source>
</evidence>
<dbReference type="RefSeq" id="WP_089964667.1">
    <property type="nucleotide sequence ID" value="NZ_FNJM01000001.1"/>
</dbReference>
<dbReference type="InterPro" id="IPR001509">
    <property type="entry name" value="Epimerase_deHydtase"/>
</dbReference>
<dbReference type="EMBL" id="FNJM01000001">
    <property type="protein sequence ID" value="SDO64876.1"/>
    <property type="molecule type" value="Genomic_DNA"/>
</dbReference>
<reference evidence="3 4" key="1">
    <citation type="submission" date="2016-10" db="EMBL/GenBank/DDBJ databases">
        <authorList>
            <person name="de Groot N.N."/>
        </authorList>
    </citation>
    <scope>NUCLEOTIDE SEQUENCE [LARGE SCALE GENOMIC DNA]</scope>
    <source>
        <strain evidence="3 4">DSM 12272</strain>
    </source>
</reference>
<dbReference type="SUPFAM" id="SSF51735">
    <property type="entry name" value="NAD(P)-binding Rossmann-fold domains"/>
    <property type="match status" value="1"/>
</dbReference>
<comment type="similarity">
    <text evidence="1">Belongs to the NAD(P)-dependent epimerase/dehydratase family.</text>
</comment>
<dbReference type="Pfam" id="PF01370">
    <property type="entry name" value="Epimerase"/>
    <property type="match status" value="1"/>
</dbReference>
<evidence type="ECO:0000259" key="2">
    <source>
        <dbReference type="Pfam" id="PF01370"/>
    </source>
</evidence>
<sequence>MSKKYLVTGATGFVGSCLVRKLIDNNEEVHIIVRKKSDNWRLKDIIKFIKVHYVDLNDENEIKELFEKNSFNIIYHLATYGGYNFQMDINNIINTNLIGTWNLFKYCKDSGIEMFINTSSSSEYGEKNEAMKEDMLLNPNNMYGATKVASTVLCNTYAKSNDIPLITYRLFSPYGHFDSTSRLIPTVIKSCLKNEDIYLGSKNSKRDFIFIDDVIDSYLISSKINNKYGEIYNIGSGREYAVEEIVNKIVYLTKSKSKLYWGNDLGRQYEPKSWVGDISKIQAEVSWKPKVDIDEGLIKTVKWFKENLILYK</sequence>
<organism evidence="3 4">
    <name type="scientific">Clostridium gasigenes</name>
    <dbReference type="NCBI Taxonomy" id="94869"/>
    <lineage>
        <taxon>Bacteria</taxon>
        <taxon>Bacillati</taxon>
        <taxon>Bacillota</taxon>
        <taxon>Clostridia</taxon>
        <taxon>Eubacteriales</taxon>
        <taxon>Clostridiaceae</taxon>
        <taxon>Clostridium</taxon>
    </lineage>
</organism>
<dbReference type="Gene3D" id="3.40.50.720">
    <property type="entry name" value="NAD(P)-binding Rossmann-like Domain"/>
    <property type="match status" value="1"/>
</dbReference>
<name>A0A1H0L9Y6_9CLOT</name>
<gene>
    <name evidence="3" type="ORF">SAMN04488529_10133</name>
</gene>
<dbReference type="InterPro" id="IPR036291">
    <property type="entry name" value="NAD(P)-bd_dom_sf"/>
</dbReference>